<accession>A0A9W9FET7</accession>
<gene>
    <name evidence="2" type="ORF">N7532_005817</name>
</gene>
<reference evidence="2" key="2">
    <citation type="journal article" date="2023" name="IMA Fungus">
        <title>Comparative genomic study of the Penicillium genus elucidates a diverse pangenome and 15 lateral gene transfer events.</title>
        <authorList>
            <person name="Petersen C."/>
            <person name="Sorensen T."/>
            <person name="Nielsen M.R."/>
            <person name="Sondergaard T.E."/>
            <person name="Sorensen J.L."/>
            <person name="Fitzpatrick D.A."/>
            <person name="Frisvad J.C."/>
            <person name="Nielsen K.L."/>
        </authorList>
    </citation>
    <scope>NUCLEOTIDE SEQUENCE</scope>
    <source>
        <strain evidence="2">IBT 30761</strain>
    </source>
</reference>
<reference evidence="2" key="1">
    <citation type="submission" date="2022-11" db="EMBL/GenBank/DDBJ databases">
        <authorList>
            <person name="Petersen C."/>
        </authorList>
    </citation>
    <scope>NUCLEOTIDE SEQUENCE</scope>
    <source>
        <strain evidence="2">IBT 30761</strain>
    </source>
</reference>
<keyword evidence="3" id="KW-1185">Reference proteome</keyword>
<proteinExistence type="predicted"/>
<evidence type="ECO:0000256" key="1">
    <source>
        <dbReference type="SAM" id="MobiDB-lite"/>
    </source>
</evidence>
<evidence type="ECO:0000313" key="3">
    <source>
        <dbReference type="Proteomes" id="UP001149074"/>
    </source>
</evidence>
<dbReference type="AlphaFoldDB" id="A0A9W9FET7"/>
<dbReference type="GeneID" id="81357290"/>
<dbReference type="Proteomes" id="UP001149074">
    <property type="component" value="Unassembled WGS sequence"/>
</dbReference>
<name>A0A9W9FET7_9EURO</name>
<sequence>MRPAYLASITANPKPCLVDNYADAFVVGQQEERLELQLLPHEASGALSGVGETPSWHTHLGAVRTPGTGQRVVTIPVVAILAGHALARVLSDTPGASSWQAGGVIGARDGTANSTHLLHVRRPLAFGGLGWCRQQEKGAWKGEKERTPPVDPRFPIYTIGNPRRMETPLIYRGGQDCNGEDQYDE</sequence>
<protein>
    <submittedName>
        <fullName evidence="2">Uncharacterized protein</fullName>
    </submittedName>
</protein>
<feature type="region of interest" description="Disordered" evidence="1">
    <location>
        <begin position="138"/>
        <end position="158"/>
    </location>
</feature>
<dbReference type="RefSeq" id="XP_056474470.1">
    <property type="nucleotide sequence ID" value="XM_056618311.1"/>
</dbReference>
<comment type="caution">
    <text evidence="2">The sequence shown here is derived from an EMBL/GenBank/DDBJ whole genome shotgun (WGS) entry which is preliminary data.</text>
</comment>
<feature type="compositionally biased region" description="Basic and acidic residues" evidence="1">
    <location>
        <begin position="138"/>
        <end position="148"/>
    </location>
</feature>
<organism evidence="2 3">
    <name type="scientific">Penicillium argentinense</name>
    <dbReference type="NCBI Taxonomy" id="1131581"/>
    <lineage>
        <taxon>Eukaryota</taxon>
        <taxon>Fungi</taxon>
        <taxon>Dikarya</taxon>
        <taxon>Ascomycota</taxon>
        <taxon>Pezizomycotina</taxon>
        <taxon>Eurotiomycetes</taxon>
        <taxon>Eurotiomycetidae</taxon>
        <taxon>Eurotiales</taxon>
        <taxon>Aspergillaceae</taxon>
        <taxon>Penicillium</taxon>
    </lineage>
</organism>
<dbReference type="EMBL" id="JAPQKI010000005">
    <property type="protein sequence ID" value="KAJ5098816.1"/>
    <property type="molecule type" value="Genomic_DNA"/>
</dbReference>
<evidence type="ECO:0000313" key="2">
    <source>
        <dbReference type="EMBL" id="KAJ5098816.1"/>
    </source>
</evidence>